<evidence type="ECO:0000313" key="6">
    <source>
        <dbReference type="Proteomes" id="UP000075683"/>
    </source>
</evidence>
<dbReference type="Pfam" id="PF00011">
    <property type="entry name" value="HSP20"/>
    <property type="match status" value="1"/>
</dbReference>
<dbReference type="Proteomes" id="UP000257014">
    <property type="component" value="Unassembled WGS sequence"/>
</dbReference>
<dbReference type="PROSITE" id="PS01031">
    <property type="entry name" value="SHSP"/>
    <property type="match status" value="1"/>
</dbReference>
<dbReference type="PANTHER" id="PTHR11527">
    <property type="entry name" value="HEAT-SHOCK PROTEIN 20 FAMILY MEMBER"/>
    <property type="match status" value="1"/>
</dbReference>
<evidence type="ECO:0000313" key="7">
    <source>
        <dbReference type="Proteomes" id="UP000257014"/>
    </source>
</evidence>
<dbReference type="RefSeq" id="WP_020156502.1">
    <property type="nucleotide sequence ID" value="NZ_LQYT01000038.1"/>
</dbReference>
<dbReference type="Gene3D" id="2.60.40.790">
    <property type="match status" value="1"/>
</dbReference>
<evidence type="ECO:0000256" key="2">
    <source>
        <dbReference type="RuleBase" id="RU003616"/>
    </source>
</evidence>
<feature type="domain" description="SHSP" evidence="3">
    <location>
        <begin position="33"/>
        <end position="146"/>
    </location>
</feature>
<reference evidence="4 6" key="1">
    <citation type="submission" date="2016-01" db="EMBL/GenBank/DDBJ databases">
        <title>Draft Genome Sequences of Seven Thermophilic Sporeformers Isolated from Foods.</title>
        <authorList>
            <person name="Berendsen E.M."/>
            <person name="Wells-Bennik M.H."/>
            <person name="Krawcyk A.O."/>
            <person name="De Jong A."/>
            <person name="Holsappel S."/>
            <person name="Eijlander R.T."/>
            <person name="Kuipers O.P."/>
        </authorList>
    </citation>
    <scope>NUCLEOTIDE SEQUENCE [LARGE SCALE GENOMIC DNA]</scope>
    <source>
        <strain evidence="4 6">B4135</strain>
    </source>
</reference>
<sequence>MFDLIPRKHYEDTFKKMLKAMNEFFDEPFDSLLGNEPHSFRTDIIEKDDAYYVEAELPGFTKDDIQVEIENNYLTIRAKREEKNEAKDENRRFIRQERRYGEYVRRFYVDNINEQDIKAKLENGVLKLEIPKYQPEKSKKKQIPIE</sequence>
<comment type="caution">
    <text evidence="4">The sequence shown here is derived from an EMBL/GenBank/DDBJ whole genome shotgun (WGS) entry which is preliminary data.</text>
</comment>
<organism evidence="4 6">
    <name type="scientific">Caldibacillus debilis</name>
    <dbReference type="NCBI Taxonomy" id="301148"/>
    <lineage>
        <taxon>Bacteria</taxon>
        <taxon>Bacillati</taxon>
        <taxon>Bacillota</taxon>
        <taxon>Bacilli</taxon>
        <taxon>Bacillales</taxon>
        <taxon>Bacillaceae</taxon>
        <taxon>Caldibacillus</taxon>
    </lineage>
</organism>
<dbReference type="Proteomes" id="UP000075683">
    <property type="component" value="Unassembled WGS sequence"/>
</dbReference>
<dbReference type="InterPro" id="IPR002068">
    <property type="entry name" value="A-crystallin/Hsp20_dom"/>
</dbReference>
<dbReference type="AlphaFoldDB" id="A0A150M4Z5"/>
<evidence type="ECO:0000256" key="1">
    <source>
        <dbReference type="PROSITE-ProRule" id="PRU00285"/>
    </source>
</evidence>
<dbReference type="CDD" id="cd06471">
    <property type="entry name" value="ACD_LpsHSP_like"/>
    <property type="match status" value="1"/>
</dbReference>
<dbReference type="InterPro" id="IPR031107">
    <property type="entry name" value="Small_HSP"/>
</dbReference>
<dbReference type="STRING" id="301148.B4135_0132"/>
<reference evidence="5 7" key="2">
    <citation type="submission" date="2018-03" db="EMBL/GenBank/DDBJ databases">
        <authorList>
            <person name="Keele B.F."/>
        </authorList>
    </citation>
    <scope>NUCLEOTIDE SEQUENCE [LARGE SCALE GENOMIC DNA]</scope>
    <source>
        <strain evidence="5">ZCTH4_d</strain>
    </source>
</reference>
<dbReference type="EMBL" id="LQYT01000038">
    <property type="protein sequence ID" value="KYD19485.1"/>
    <property type="molecule type" value="Genomic_DNA"/>
</dbReference>
<dbReference type="InterPro" id="IPR008978">
    <property type="entry name" value="HSP20-like_chaperone"/>
</dbReference>
<protein>
    <submittedName>
        <fullName evidence="5">Hsp20/alpha crystallin family protein</fullName>
    </submittedName>
</protein>
<dbReference type="OrthoDB" id="9811615at2"/>
<gene>
    <name evidence="4" type="ORF">B4135_0132</name>
    <name evidence="5" type="ORF">C6P37_04305</name>
</gene>
<evidence type="ECO:0000313" key="4">
    <source>
        <dbReference type="EMBL" id="KYD19485.1"/>
    </source>
</evidence>
<evidence type="ECO:0000259" key="3">
    <source>
        <dbReference type="PROSITE" id="PS01031"/>
    </source>
</evidence>
<dbReference type="EMBL" id="QEWE01000012">
    <property type="protein sequence ID" value="REJ30018.1"/>
    <property type="molecule type" value="Genomic_DNA"/>
</dbReference>
<name>A0A150M4Z5_9BACI</name>
<evidence type="ECO:0000313" key="5">
    <source>
        <dbReference type="EMBL" id="REJ30018.1"/>
    </source>
</evidence>
<accession>A0A150M4Z5</accession>
<dbReference type="SUPFAM" id="SSF49764">
    <property type="entry name" value="HSP20-like chaperones"/>
    <property type="match status" value="1"/>
</dbReference>
<comment type="similarity">
    <text evidence="1 2">Belongs to the small heat shock protein (HSP20) family.</text>
</comment>
<proteinExistence type="inferred from homology"/>